<organism evidence="4 5">
    <name type="scientific">Alloscardovia macacae</name>
    <dbReference type="NCBI Taxonomy" id="1160091"/>
    <lineage>
        <taxon>Bacteria</taxon>
        <taxon>Bacillati</taxon>
        <taxon>Actinomycetota</taxon>
        <taxon>Actinomycetes</taxon>
        <taxon>Bifidobacteriales</taxon>
        <taxon>Bifidobacteriaceae</taxon>
        <taxon>Alloscardovia</taxon>
    </lineage>
</organism>
<feature type="transmembrane region" description="Helical" evidence="2">
    <location>
        <begin position="78"/>
        <end position="99"/>
    </location>
</feature>
<keyword evidence="4" id="KW-0808">Transferase</keyword>
<feature type="compositionally biased region" description="Basic and acidic residues" evidence="1">
    <location>
        <begin position="1"/>
        <end position="11"/>
    </location>
</feature>
<sequence length="672" mass="73063">MNAHDEKDTHMASDPQDFATPRVYHSSGTRTRADQWRDVSSSRLGAMGRNARGARVPEGAHDSDSSPSSSHVPLHHRLVNASLSIAVVLVVALTVWGGLTYYTARRNAPENVLTQTVDRVYTIGYQTRALNRIERAKNATRHTIDNMLIEANPFGTNTLALYVYFVTNEPASVSYTVNAPETSYPTFTRTVSTHAQRMSTHEFQVVGLIPATRNVVTFSITDANGQTTTREYTYTMGDTLSDAPVRVRVDDLHNAGDSVGLGELNLDGEGGSSDSASSIGLFAVMPATRTNSSTNFAYMYDTNGVLRSEIPLKNITATRFLERRGWLYYAISPNQLAVVAPSGHVESFLNFDGRYTLNAQQPDYTMDSSGNILAIATNGDTFDSTREVGTYVVRINALNGKMRVMADMASLMSSYRSATTRAAVAMSAAGSSGSGSVSGSGGPGSGGSSALSVTRTTSSWDWLGLNSIALIDDTHILLSSRETSSLLTLDVSTGDSPVITAIIGPAPLWNDTQYYADYGPLLLTKDGTFPDAAGQSDLHISDVTADGYTVSFFNNNFAFSPTRPFFNWSTAIPSASQRAQNAGEFARSYIYTYRVNTTERTFTLTSSQAVEYSPLFSNVQFFSSTFLTSQTTSGSWDIWTEGGTRVSRFNAGELAAFRPLYRVQYVHYPLVR</sequence>
<dbReference type="InterPro" id="IPR038477">
    <property type="entry name" value="ASST_N_sf"/>
</dbReference>
<evidence type="ECO:0000313" key="4">
    <source>
        <dbReference type="EMBL" id="OZG54243.1"/>
    </source>
</evidence>
<keyword evidence="2" id="KW-0472">Membrane</keyword>
<accession>A0A261F5C5</accession>
<dbReference type="InterPro" id="IPR010262">
    <property type="entry name" value="Arylsulfotransferase_bact"/>
</dbReference>
<feature type="domain" description="Arylsulfotransferase N-terminal" evidence="3">
    <location>
        <begin position="149"/>
        <end position="236"/>
    </location>
</feature>
<dbReference type="EMBL" id="MWWT01000005">
    <property type="protein sequence ID" value="OZG54243.1"/>
    <property type="molecule type" value="Genomic_DNA"/>
</dbReference>
<gene>
    <name evidence="4" type="ORF">ALMA_0704</name>
</gene>
<name>A0A261F5C5_9BIFI</name>
<dbReference type="Gene3D" id="2.60.40.3100">
    <property type="entry name" value="Arylsulphate sulphotransferase monomer, N-terminal domain"/>
    <property type="match status" value="1"/>
</dbReference>
<evidence type="ECO:0000313" key="5">
    <source>
        <dbReference type="Proteomes" id="UP000243657"/>
    </source>
</evidence>
<protein>
    <submittedName>
        <fullName evidence="4">Arylsulfotransferase (ASST)</fullName>
    </submittedName>
</protein>
<evidence type="ECO:0000259" key="3">
    <source>
        <dbReference type="Pfam" id="PF17425"/>
    </source>
</evidence>
<reference evidence="4 5" key="1">
    <citation type="journal article" date="2017" name="BMC Genomics">
        <title>Comparative genomic and phylogenomic analyses of the Bifidobacteriaceae family.</title>
        <authorList>
            <person name="Lugli G.A."/>
            <person name="Milani C."/>
            <person name="Turroni F."/>
            <person name="Duranti S."/>
            <person name="Mancabelli L."/>
            <person name="Mangifesta M."/>
            <person name="Ferrario C."/>
            <person name="Modesto M."/>
            <person name="Mattarelli P."/>
            <person name="Jiri K."/>
            <person name="van Sinderen D."/>
            <person name="Ventura M."/>
        </authorList>
    </citation>
    <scope>NUCLEOTIDE SEQUENCE [LARGE SCALE GENOMIC DNA]</scope>
    <source>
        <strain evidence="4 5">DSM 24762</strain>
    </source>
</reference>
<dbReference type="Proteomes" id="UP000243657">
    <property type="component" value="Unassembled WGS sequence"/>
</dbReference>
<keyword evidence="2" id="KW-1133">Transmembrane helix</keyword>
<evidence type="ECO:0000256" key="2">
    <source>
        <dbReference type="SAM" id="Phobius"/>
    </source>
</evidence>
<dbReference type="Pfam" id="PF17425">
    <property type="entry name" value="Arylsulfotran_N"/>
    <property type="match status" value="1"/>
</dbReference>
<keyword evidence="2" id="KW-0812">Transmembrane</keyword>
<dbReference type="InterPro" id="IPR035391">
    <property type="entry name" value="Arylsulfotran_N"/>
</dbReference>
<proteinExistence type="predicted"/>
<feature type="compositionally biased region" description="Gly residues" evidence="1">
    <location>
        <begin position="432"/>
        <end position="447"/>
    </location>
</feature>
<dbReference type="GO" id="GO:0004062">
    <property type="term" value="F:aryl sulfotransferase activity"/>
    <property type="evidence" value="ECO:0007669"/>
    <property type="project" value="InterPro"/>
</dbReference>
<dbReference type="AlphaFoldDB" id="A0A261F5C5"/>
<dbReference type="RefSeq" id="WP_094726397.1">
    <property type="nucleotide sequence ID" value="NZ_JBHLWS010000013.1"/>
</dbReference>
<keyword evidence="5" id="KW-1185">Reference proteome</keyword>
<dbReference type="Pfam" id="PF05935">
    <property type="entry name" value="Arylsulfotrans"/>
    <property type="match status" value="1"/>
</dbReference>
<comment type="caution">
    <text evidence="4">The sequence shown here is derived from an EMBL/GenBank/DDBJ whole genome shotgun (WGS) entry which is preliminary data.</text>
</comment>
<feature type="region of interest" description="Disordered" evidence="1">
    <location>
        <begin position="1"/>
        <end position="72"/>
    </location>
</feature>
<feature type="region of interest" description="Disordered" evidence="1">
    <location>
        <begin position="429"/>
        <end position="450"/>
    </location>
</feature>
<evidence type="ECO:0000256" key="1">
    <source>
        <dbReference type="SAM" id="MobiDB-lite"/>
    </source>
</evidence>